<dbReference type="Proteomes" id="UP001458415">
    <property type="component" value="Unassembled WGS sequence"/>
</dbReference>
<evidence type="ECO:0000313" key="2">
    <source>
        <dbReference type="EMBL" id="MER6985192.1"/>
    </source>
</evidence>
<dbReference type="Gene3D" id="1.10.600.10">
    <property type="entry name" value="Farnesyl Diphosphate Synthase"/>
    <property type="match status" value="1"/>
</dbReference>
<dbReference type="SUPFAM" id="SSF48576">
    <property type="entry name" value="Terpenoid synthases"/>
    <property type="match status" value="1"/>
</dbReference>
<proteinExistence type="inferred from homology"/>
<organism evidence="2 3">
    <name type="scientific">Streptomyces carpinensis</name>
    <dbReference type="NCBI Taxonomy" id="66369"/>
    <lineage>
        <taxon>Bacteria</taxon>
        <taxon>Bacillati</taxon>
        <taxon>Actinomycetota</taxon>
        <taxon>Actinomycetes</taxon>
        <taxon>Kitasatosporales</taxon>
        <taxon>Streptomycetaceae</taxon>
        <taxon>Streptomyces</taxon>
    </lineage>
</organism>
<feature type="non-terminal residue" evidence="2">
    <location>
        <position position="1"/>
    </location>
</feature>
<keyword evidence="1" id="KW-0808">Transferase</keyword>
<sequence length="290" mass="30965">TFAYPLSVLPLLVHAAETGALEPAVPLAVVHELWWTSACCLDDLADAHATHPAADDDDSRALLAAVIAGNPLPLLVVQSQQIPPSLRPTLSAEILRCWIAATEGQLKDLHPQAATATRASVISTYRGKSGAPFAMITAMAAELAGAGAQRVRLWRAFGDEFGVLWQLFNDQEDILSGRHEDLLNGTVTYLLACALEQADPHAAQRVLALHRAAPTSAHARAELTGLLQTPAVLHRFASDIAGFGDRAHRILDRLGGDQAHLRVLHDLVDRSSATLLQPRTAGAGTVREGR</sequence>
<dbReference type="Pfam" id="PF00348">
    <property type="entry name" value="polyprenyl_synt"/>
    <property type="match status" value="1"/>
</dbReference>
<reference evidence="2 3" key="1">
    <citation type="submission" date="2024-06" db="EMBL/GenBank/DDBJ databases">
        <title>The Natural Products Discovery Center: Release of the First 8490 Sequenced Strains for Exploring Actinobacteria Biosynthetic Diversity.</title>
        <authorList>
            <person name="Kalkreuter E."/>
            <person name="Kautsar S.A."/>
            <person name="Yang D."/>
            <person name="Bader C.D."/>
            <person name="Teijaro C.N."/>
            <person name="Fluegel L."/>
            <person name="Davis C.M."/>
            <person name="Simpson J.R."/>
            <person name="Lauterbach L."/>
            <person name="Steele A.D."/>
            <person name="Gui C."/>
            <person name="Meng S."/>
            <person name="Li G."/>
            <person name="Viehrig K."/>
            <person name="Ye F."/>
            <person name="Su P."/>
            <person name="Kiefer A.F."/>
            <person name="Nichols A."/>
            <person name="Cepeda A.J."/>
            <person name="Yan W."/>
            <person name="Fan B."/>
            <person name="Jiang Y."/>
            <person name="Adhikari A."/>
            <person name="Zheng C.-J."/>
            <person name="Schuster L."/>
            <person name="Cowan T.M."/>
            <person name="Smanski M.J."/>
            <person name="Chevrette M.G."/>
            <person name="De Carvalho L.P.S."/>
            <person name="Shen B."/>
        </authorList>
    </citation>
    <scope>NUCLEOTIDE SEQUENCE [LARGE SCALE GENOMIC DNA]</scope>
    <source>
        <strain evidence="2 3">NPDC000634</strain>
    </source>
</reference>
<dbReference type="InterPro" id="IPR000092">
    <property type="entry name" value="Polyprenyl_synt"/>
</dbReference>
<accession>A0ABV1WNK0</accession>
<keyword evidence="3" id="KW-1185">Reference proteome</keyword>
<dbReference type="EMBL" id="JBEPCU010002271">
    <property type="protein sequence ID" value="MER6985192.1"/>
    <property type="molecule type" value="Genomic_DNA"/>
</dbReference>
<name>A0ABV1WNK0_9ACTN</name>
<gene>
    <name evidence="2" type="ORF">ABT317_51720</name>
</gene>
<comment type="similarity">
    <text evidence="1">Belongs to the FPP/GGPP synthase family.</text>
</comment>
<comment type="caution">
    <text evidence="2">The sequence shown here is derived from an EMBL/GenBank/DDBJ whole genome shotgun (WGS) entry which is preliminary data.</text>
</comment>
<evidence type="ECO:0000256" key="1">
    <source>
        <dbReference type="RuleBase" id="RU004466"/>
    </source>
</evidence>
<protein>
    <submittedName>
        <fullName evidence="2">Polyprenyl synthetase family protein</fullName>
    </submittedName>
</protein>
<evidence type="ECO:0000313" key="3">
    <source>
        <dbReference type="Proteomes" id="UP001458415"/>
    </source>
</evidence>
<dbReference type="InterPro" id="IPR008949">
    <property type="entry name" value="Isoprenoid_synthase_dom_sf"/>
</dbReference>